<keyword evidence="3" id="KW-1185">Reference proteome</keyword>
<feature type="signal peptide" evidence="1">
    <location>
        <begin position="1"/>
        <end position="32"/>
    </location>
</feature>
<dbReference type="Proteomes" id="UP001589834">
    <property type="component" value="Unassembled WGS sequence"/>
</dbReference>
<proteinExistence type="predicted"/>
<evidence type="ECO:0000313" key="2">
    <source>
        <dbReference type="EMBL" id="MFC0593586.1"/>
    </source>
</evidence>
<reference evidence="2 3" key="1">
    <citation type="submission" date="2024-09" db="EMBL/GenBank/DDBJ databases">
        <authorList>
            <person name="Sun Q."/>
            <person name="Mori K."/>
        </authorList>
    </citation>
    <scope>NUCLEOTIDE SEQUENCE [LARGE SCALE GENOMIC DNA]</scope>
    <source>
        <strain evidence="2 3">NCAIM B.02336</strain>
    </source>
</reference>
<dbReference type="EMBL" id="JBHLTN010000028">
    <property type="protein sequence ID" value="MFC0593586.1"/>
    <property type="molecule type" value="Genomic_DNA"/>
</dbReference>
<evidence type="ECO:0000256" key="1">
    <source>
        <dbReference type="SAM" id="SignalP"/>
    </source>
</evidence>
<feature type="chain" id="PRO_5045926428" evidence="1">
    <location>
        <begin position="33"/>
        <end position="131"/>
    </location>
</feature>
<evidence type="ECO:0000313" key="3">
    <source>
        <dbReference type="Proteomes" id="UP001589834"/>
    </source>
</evidence>
<comment type="caution">
    <text evidence="2">The sequence shown here is derived from an EMBL/GenBank/DDBJ whole genome shotgun (WGS) entry which is preliminary data.</text>
</comment>
<name>A0ABV6PUR0_9BURK</name>
<accession>A0ABV6PUR0</accession>
<dbReference type="RefSeq" id="WP_377483825.1">
    <property type="nucleotide sequence ID" value="NZ_JBHLTN010000028.1"/>
</dbReference>
<sequence length="131" mass="14110">MNRCSKPLSQPRRLALGAALALAGMLPLAAQAQMQRLFPAKVQRGGITFTAPPVVELDGKTERLGPGVRVRDAHNRVALTGTLRGKSFVVNYQRDAAGMVREIWILTPAEIARPVQGAQAGSARPEPDYIN</sequence>
<protein>
    <submittedName>
        <fullName evidence="2">Uncharacterized protein</fullName>
    </submittedName>
</protein>
<organism evidence="2 3">
    <name type="scientific">Ottowia pentelensis</name>
    <dbReference type="NCBI Taxonomy" id="511108"/>
    <lineage>
        <taxon>Bacteria</taxon>
        <taxon>Pseudomonadati</taxon>
        <taxon>Pseudomonadota</taxon>
        <taxon>Betaproteobacteria</taxon>
        <taxon>Burkholderiales</taxon>
        <taxon>Comamonadaceae</taxon>
        <taxon>Ottowia</taxon>
    </lineage>
</organism>
<gene>
    <name evidence="2" type="ORF">ACFFGG_13615</name>
</gene>
<keyword evidence="1" id="KW-0732">Signal</keyword>